<comment type="subcellular location">
    <subcellularLocation>
        <location evidence="1">Nucleus</location>
    </subcellularLocation>
</comment>
<dbReference type="PANTHER" id="PTHR18898:SF2">
    <property type="entry name" value="NUCLEOPROTEIN TPR"/>
    <property type="match status" value="1"/>
</dbReference>
<sequence>MMSILEFDAEKVISEQLLTFKDINGLVEQNVKLRSLVHNLSDDKDKRDKEIKEQFESELQKQADEAASKVTAVLKRAEEQASMIESLHSSVAMYKRLYEEELKQHGSHPQTVEAGSGTVRCEPGRTDIMRLLEGSQGVSKKVHEKTVERIKSLEEQLDKARSNLVSLRLERDKFSMEASFAKEKLDSFIKEFEHQRDEMNGVLARNIEFSQLIVDYQRKLRDSSDSLLAAEEVSRKSTMEVSILKHEKELLKSSENRACDEVRNLSERVHRLQASLETIHSAEEVRENARAMERKGQEEYLKRVEREWAETKKELQEERDNVRSLTLDKEQTIKNAMKQVEEMGKQLADALRALAAAEAKAAISEARCSDLEANLKSSQNKVLAVDAGCGPVASLATIDLSCAKDELDKLKEEVQASKDHMLQYKNIAQVNEAALKQMESAHEKFKAEAGRIKKSLEDEIYSLRATISELESDYVSKSKEVASIIAEKEDAVDSAKAEIANLKEENSAKMSQIMGMEIQISSLKEDLEKEHQRWRTAQSNYERQVILQSETIQELTKTSQALASLQEEASKQRKSVDTLSNENDMLKAQLESEKSALEQSRNEADKKCNEINDQNKILHNRLEALHIKLAEKERTSAGISSGFSDLHTGVDGGLQAVVNYLRRSKEIAETEISLLKQEKMRLQSQLESALKASEAAQALLHDERSKSRALLFSDEEFKSLQIQVREINLLRESNLQLREENKHNFEECQKLREVARKVKVEAEHLENLLHESQIEVDSLQKEINSHKVEKLNLENRIVELVETSRNIDLEDYNRLKDTVGQMEVKLREAEAELEETRKLVSVKQDAIVNLEHELANCRTELAEKEKRINECVQLEAALRSDVERRKKILNNTKKQLMPCQENGRNWSKKKNCFPNS</sequence>
<comment type="caution">
    <text evidence="7">The sequence shown here is derived from an EMBL/GenBank/DDBJ whole genome shotgun (WGS) entry which is preliminary data.</text>
</comment>
<keyword evidence="3" id="KW-0539">Nucleus</keyword>
<dbReference type="GO" id="GO:0005643">
    <property type="term" value="C:nuclear pore"/>
    <property type="evidence" value="ECO:0007669"/>
    <property type="project" value="TreeGrafter"/>
</dbReference>
<dbReference type="Pfam" id="PF25785">
    <property type="entry name" value="TPR"/>
    <property type="match status" value="1"/>
</dbReference>
<name>A0AAP0KEC0_9MAGN</name>
<organism evidence="7 8">
    <name type="scientific">Stephania yunnanensis</name>
    <dbReference type="NCBI Taxonomy" id="152371"/>
    <lineage>
        <taxon>Eukaryota</taxon>
        <taxon>Viridiplantae</taxon>
        <taxon>Streptophyta</taxon>
        <taxon>Embryophyta</taxon>
        <taxon>Tracheophyta</taxon>
        <taxon>Spermatophyta</taxon>
        <taxon>Magnoliopsida</taxon>
        <taxon>Ranunculales</taxon>
        <taxon>Menispermaceae</taxon>
        <taxon>Menispermoideae</taxon>
        <taxon>Cissampelideae</taxon>
        <taxon>Stephania</taxon>
    </lineage>
</organism>
<feature type="coiled-coil region" evidence="4">
    <location>
        <begin position="453"/>
        <end position="635"/>
    </location>
</feature>
<evidence type="ECO:0000313" key="8">
    <source>
        <dbReference type="Proteomes" id="UP001420932"/>
    </source>
</evidence>
<keyword evidence="8" id="KW-1185">Reference proteome</keyword>
<evidence type="ECO:0000259" key="6">
    <source>
        <dbReference type="Pfam" id="PF25785"/>
    </source>
</evidence>
<accession>A0AAP0KEC0</accession>
<dbReference type="Gene3D" id="1.10.287.1490">
    <property type="match status" value="1"/>
</dbReference>
<feature type="coiled-coil region" evidence="4">
    <location>
        <begin position="301"/>
        <end position="427"/>
    </location>
</feature>
<dbReference type="PANTHER" id="PTHR18898">
    <property type="entry name" value="NUCLEOPROTEIN TPR-RELATED"/>
    <property type="match status" value="1"/>
</dbReference>
<evidence type="ECO:0000259" key="5">
    <source>
        <dbReference type="Pfam" id="PF07926"/>
    </source>
</evidence>
<evidence type="ECO:0000313" key="7">
    <source>
        <dbReference type="EMBL" id="KAK9149954.1"/>
    </source>
</evidence>
<keyword evidence="2 4" id="KW-0175">Coiled coil</keyword>
<dbReference type="Pfam" id="PF07926">
    <property type="entry name" value="TPR_MLP1_2"/>
    <property type="match status" value="1"/>
</dbReference>
<evidence type="ECO:0000256" key="3">
    <source>
        <dbReference type="ARBA" id="ARBA00023242"/>
    </source>
</evidence>
<dbReference type="EMBL" id="JBBNAF010000004">
    <property type="protein sequence ID" value="KAK9149954.1"/>
    <property type="molecule type" value="Genomic_DNA"/>
</dbReference>
<feature type="coiled-coil region" evidence="4">
    <location>
        <begin position="665"/>
        <end position="692"/>
    </location>
</feature>
<reference evidence="7 8" key="1">
    <citation type="submission" date="2024-01" db="EMBL/GenBank/DDBJ databases">
        <title>Genome assemblies of Stephania.</title>
        <authorList>
            <person name="Yang L."/>
        </authorList>
    </citation>
    <scope>NUCLEOTIDE SEQUENCE [LARGE SCALE GENOMIC DNA]</scope>
    <source>
        <strain evidence="7">YNDBR</strain>
        <tissue evidence="7">Leaf</tissue>
    </source>
</reference>
<evidence type="ECO:0000256" key="2">
    <source>
        <dbReference type="ARBA" id="ARBA00023054"/>
    </source>
</evidence>
<dbReference type="InterPro" id="IPR057974">
    <property type="entry name" value="NUA/TPR/MLP1-2-like_dom"/>
</dbReference>
<feature type="coiled-coil region" evidence="4">
    <location>
        <begin position="720"/>
        <end position="874"/>
    </location>
</feature>
<proteinExistence type="predicted"/>
<evidence type="ECO:0000256" key="1">
    <source>
        <dbReference type="ARBA" id="ARBA00004123"/>
    </source>
</evidence>
<gene>
    <name evidence="7" type="ORF">Syun_008263</name>
</gene>
<dbReference type="Proteomes" id="UP001420932">
    <property type="component" value="Unassembled WGS sequence"/>
</dbReference>
<dbReference type="InterPro" id="IPR012929">
    <property type="entry name" value="Nucleoprot-TPR/MLP1-2_dom"/>
</dbReference>
<feature type="domain" description="Nucleoprotein TPR/MLP1-2" evidence="5">
    <location>
        <begin position="498"/>
        <end position="625"/>
    </location>
</feature>
<dbReference type="AlphaFoldDB" id="A0AAP0KEC0"/>
<dbReference type="GO" id="GO:0006406">
    <property type="term" value="P:mRNA export from nucleus"/>
    <property type="evidence" value="ECO:0007669"/>
    <property type="project" value="TreeGrafter"/>
</dbReference>
<feature type="coiled-coil region" evidence="4">
    <location>
        <begin position="143"/>
        <end position="177"/>
    </location>
</feature>
<dbReference type="GO" id="GO:0006606">
    <property type="term" value="P:protein import into nucleus"/>
    <property type="evidence" value="ECO:0007669"/>
    <property type="project" value="InterPro"/>
</dbReference>
<evidence type="ECO:0000256" key="4">
    <source>
        <dbReference type="SAM" id="Coils"/>
    </source>
</evidence>
<protein>
    <submittedName>
        <fullName evidence="7">Uncharacterized protein</fullName>
    </submittedName>
</protein>
<feature type="domain" description="NUA/TPR/MLP1-2-like" evidence="6">
    <location>
        <begin position="7"/>
        <end position="48"/>
    </location>
</feature>
<dbReference type="GO" id="GO:0017056">
    <property type="term" value="F:structural constituent of nuclear pore"/>
    <property type="evidence" value="ECO:0007669"/>
    <property type="project" value="TreeGrafter"/>
</dbReference>